<dbReference type="SUPFAM" id="SSF54593">
    <property type="entry name" value="Glyoxalase/Bleomycin resistance protein/Dihydroxybiphenyl dioxygenase"/>
    <property type="match status" value="2"/>
</dbReference>
<dbReference type="KEGG" id="prv:G7070_03490"/>
<dbReference type="Gene3D" id="3.30.720.110">
    <property type="match status" value="1"/>
</dbReference>
<dbReference type="Proteomes" id="UP000501058">
    <property type="component" value="Chromosome"/>
</dbReference>
<reference evidence="2 3" key="1">
    <citation type="submission" date="2020-03" db="EMBL/GenBank/DDBJ databases">
        <title>Propioniciclava sp. nov., isolated from Hydrophilus acuminatus.</title>
        <authorList>
            <person name="Hyun D.-W."/>
            <person name="Bae J.-W."/>
        </authorList>
    </citation>
    <scope>NUCLEOTIDE SEQUENCE [LARGE SCALE GENOMIC DNA]</scope>
    <source>
        <strain evidence="2 3">HDW11</strain>
    </source>
</reference>
<dbReference type="Pfam" id="PF06983">
    <property type="entry name" value="3-dmu-9_3-mt"/>
    <property type="match status" value="2"/>
</dbReference>
<dbReference type="Gene3D" id="3.10.180.10">
    <property type="entry name" value="2,3-Dihydroxybiphenyl 1,2-Dioxygenase, domain 1"/>
    <property type="match status" value="1"/>
</dbReference>
<protein>
    <submittedName>
        <fullName evidence="2">VOC family protein</fullName>
    </submittedName>
</protein>
<dbReference type="PANTHER" id="PTHR33990">
    <property type="entry name" value="PROTEIN YJDN-RELATED"/>
    <property type="match status" value="1"/>
</dbReference>
<dbReference type="InterPro" id="IPR029068">
    <property type="entry name" value="Glyas_Bleomycin-R_OHBP_Dase"/>
</dbReference>
<dbReference type="CDD" id="cd06588">
    <property type="entry name" value="PhnB_like"/>
    <property type="match status" value="2"/>
</dbReference>
<accession>A0A6G7Y4C6</accession>
<name>A0A6G7Y4C6_9ACTN</name>
<dbReference type="AlphaFoldDB" id="A0A6G7Y4C6"/>
<dbReference type="Gene3D" id="3.30.720.100">
    <property type="match status" value="1"/>
</dbReference>
<organism evidence="2 3">
    <name type="scientific">Propioniciclava coleopterorum</name>
    <dbReference type="NCBI Taxonomy" id="2714937"/>
    <lineage>
        <taxon>Bacteria</taxon>
        <taxon>Bacillati</taxon>
        <taxon>Actinomycetota</taxon>
        <taxon>Actinomycetes</taxon>
        <taxon>Propionibacteriales</taxon>
        <taxon>Propionibacteriaceae</taxon>
        <taxon>Propioniciclava</taxon>
    </lineage>
</organism>
<dbReference type="RefSeq" id="WP_166231995.1">
    <property type="nucleotide sequence ID" value="NZ_CP049865.1"/>
</dbReference>
<feature type="domain" description="PhnB-like" evidence="1">
    <location>
        <begin position="2"/>
        <end position="137"/>
    </location>
</feature>
<gene>
    <name evidence="2" type="ORF">G7070_03490</name>
</gene>
<feature type="domain" description="PhnB-like" evidence="1">
    <location>
        <begin position="149"/>
        <end position="267"/>
    </location>
</feature>
<evidence type="ECO:0000259" key="1">
    <source>
        <dbReference type="Pfam" id="PF06983"/>
    </source>
</evidence>
<dbReference type="InterPro" id="IPR028973">
    <property type="entry name" value="PhnB-like"/>
</dbReference>
<evidence type="ECO:0000313" key="2">
    <source>
        <dbReference type="EMBL" id="QIK71516.1"/>
    </source>
</evidence>
<proteinExistence type="predicted"/>
<dbReference type="EMBL" id="CP049865">
    <property type="protein sequence ID" value="QIK71516.1"/>
    <property type="molecule type" value="Genomic_DNA"/>
</dbReference>
<keyword evidence="3" id="KW-1185">Reference proteome</keyword>
<sequence length="301" mass="32848">MQRIVPNIWFDHTAAEAVEFYVSVLPDAAVVETVRYPTEGLPDFQRELAGDVLTVEFEVAGYRMIAINAGPEFEVNTSVSFMLNFDPSVDPSAVERLDAVWDALLADGEAVLPLRAYPFSARYGWVRDRYGVSWQLILADSEGGGVPAVLPTLTFADGVQNRAREALEFYAEVFGGRVQTLVPYGEQVGPAAPEALQFGDLQLFDQWFAAMDSGVASDVTFNCGVSLMVNCHGQEELDRWWSQLSAVPEAEQCGWCADRFGVSWQLVPDNLGELMAAPGAYDTLMGMKKIEIAGFGAPGAV</sequence>
<evidence type="ECO:0000313" key="3">
    <source>
        <dbReference type="Proteomes" id="UP000501058"/>
    </source>
</evidence>